<gene>
    <name evidence="6" type="primary">alr_1</name>
    <name evidence="6" type="ORF">GCM10009681_02670</name>
</gene>
<evidence type="ECO:0000256" key="2">
    <source>
        <dbReference type="ARBA" id="ARBA00022898"/>
    </source>
</evidence>
<comment type="function">
    <text evidence="4">Catalyzes the interconversion of L-alanine and D-alanine. May also act on other amino acids.</text>
</comment>
<dbReference type="InterPro" id="IPR020622">
    <property type="entry name" value="Ala_racemase_pyridoxalP-BS"/>
</dbReference>
<keyword evidence="2 4" id="KW-0663">Pyridoxal phosphate</keyword>
<dbReference type="InterPro" id="IPR000821">
    <property type="entry name" value="Ala_racemase"/>
</dbReference>
<dbReference type="RefSeq" id="WP_344075803.1">
    <property type="nucleotide sequence ID" value="NZ_BAAALS010000001.1"/>
</dbReference>
<feature type="modified residue" description="N6-(pyridoxal phosphate)lysine" evidence="4">
    <location>
        <position position="33"/>
    </location>
</feature>
<feature type="active site" description="Proton acceptor; specific for D-alanine" evidence="4">
    <location>
        <position position="33"/>
    </location>
</feature>
<accession>A0ABN2JQK4</accession>
<evidence type="ECO:0000313" key="6">
    <source>
        <dbReference type="EMBL" id="GAA1735703.1"/>
    </source>
</evidence>
<comment type="caution">
    <text evidence="6">The sequence shown here is derived from an EMBL/GenBank/DDBJ whole genome shotgun (WGS) entry which is preliminary data.</text>
</comment>
<feature type="active site" description="Proton acceptor; specific for L-alanine" evidence="4">
    <location>
        <position position="263"/>
    </location>
</feature>
<dbReference type="NCBIfam" id="TIGR00492">
    <property type="entry name" value="alr"/>
    <property type="match status" value="1"/>
</dbReference>
<comment type="catalytic activity">
    <reaction evidence="4">
        <text>L-alanine = D-alanine</text>
        <dbReference type="Rhea" id="RHEA:20249"/>
        <dbReference type="ChEBI" id="CHEBI:57416"/>
        <dbReference type="ChEBI" id="CHEBI:57972"/>
        <dbReference type="EC" id="5.1.1.1"/>
    </reaction>
</comment>
<dbReference type="InterPro" id="IPR029066">
    <property type="entry name" value="PLP-binding_barrel"/>
</dbReference>
<comment type="pathway">
    <text evidence="4">Amino-acid biosynthesis; D-alanine biosynthesis; D-alanine from L-alanine: step 1/1.</text>
</comment>
<comment type="similarity">
    <text evidence="4">Belongs to the alanine racemase family.</text>
</comment>
<dbReference type="PRINTS" id="PR00992">
    <property type="entry name" value="ALARACEMASE"/>
</dbReference>
<feature type="domain" description="Alanine racemase C-terminal" evidence="5">
    <location>
        <begin position="242"/>
        <end position="370"/>
    </location>
</feature>
<dbReference type="Pfam" id="PF01168">
    <property type="entry name" value="Ala_racemase_N"/>
    <property type="match status" value="1"/>
</dbReference>
<keyword evidence="3 4" id="KW-0413">Isomerase</keyword>
<dbReference type="Gene3D" id="3.20.20.10">
    <property type="entry name" value="Alanine racemase"/>
    <property type="match status" value="1"/>
</dbReference>
<dbReference type="Pfam" id="PF00842">
    <property type="entry name" value="Ala_racemase_C"/>
    <property type="match status" value="1"/>
</dbReference>
<dbReference type="CDD" id="cd00430">
    <property type="entry name" value="PLPDE_III_AR"/>
    <property type="match status" value="1"/>
</dbReference>
<dbReference type="SMART" id="SM01005">
    <property type="entry name" value="Ala_racemase_C"/>
    <property type="match status" value="1"/>
</dbReference>
<dbReference type="HAMAP" id="MF_01201">
    <property type="entry name" value="Ala_racemase"/>
    <property type="match status" value="1"/>
</dbReference>
<comment type="cofactor">
    <cofactor evidence="1 4">
        <name>pyridoxal 5'-phosphate</name>
        <dbReference type="ChEBI" id="CHEBI:597326"/>
    </cofactor>
</comment>
<dbReference type="PROSITE" id="PS00395">
    <property type="entry name" value="ALANINE_RACEMASE"/>
    <property type="match status" value="1"/>
</dbReference>
<keyword evidence="7" id="KW-1185">Reference proteome</keyword>
<sequence>MWQAEVRVDLDAIRHNVAVLGAGTGAEVMAVVKGDGYGHGAVPAALAALDGGATWLGVCTLDEALQLREAGITVPVLSWLLAPGLPLQRAIAADVDLSASTTELLDEIVRATAEAGRAARVHLKIDTGLARGGASAEDWPALCVAAAKAAATGDIELVGVWSHFVYADVPDHPTIDRQLAAFRAALTVAENHEINPRVRHIANSAATLTRPDAHFDLVRPGIAVYGLSPVAGRADNFGLRRAMTVRARVLHAKRVAAGQGVSYGHTYTTSGATTLALVPLGYADGVPRAASNLAPVRLAGANRAIAGRVCMDQFVIDCGDDPVAAGDVAVLFGNGDDGAPTADDWAEAVGTINYEIVTRMGSARVPRVYDGERTTA</sequence>
<evidence type="ECO:0000256" key="1">
    <source>
        <dbReference type="ARBA" id="ARBA00001933"/>
    </source>
</evidence>
<dbReference type="Proteomes" id="UP001500655">
    <property type="component" value="Unassembled WGS sequence"/>
</dbReference>
<organism evidence="6 7">
    <name type="scientific">Luedemannella helvata</name>
    <dbReference type="NCBI Taxonomy" id="349315"/>
    <lineage>
        <taxon>Bacteria</taxon>
        <taxon>Bacillati</taxon>
        <taxon>Actinomycetota</taxon>
        <taxon>Actinomycetes</taxon>
        <taxon>Micromonosporales</taxon>
        <taxon>Micromonosporaceae</taxon>
        <taxon>Luedemannella</taxon>
    </lineage>
</organism>
<dbReference type="SUPFAM" id="SSF50621">
    <property type="entry name" value="Alanine racemase C-terminal domain-like"/>
    <property type="match status" value="1"/>
</dbReference>
<dbReference type="EC" id="5.1.1.1" evidence="4"/>
<proteinExistence type="inferred from homology"/>
<dbReference type="PANTHER" id="PTHR30511:SF0">
    <property type="entry name" value="ALANINE RACEMASE, CATABOLIC-RELATED"/>
    <property type="match status" value="1"/>
</dbReference>
<feature type="binding site" evidence="4">
    <location>
        <position position="131"/>
    </location>
    <ligand>
        <name>substrate</name>
    </ligand>
</feature>
<dbReference type="PANTHER" id="PTHR30511">
    <property type="entry name" value="ALANINE RACEMASE"/>
    <property type="match status" value="1"/>
</dbReference>
<evidence type="ECO:0000259" key="5">
    <source>
        <dbReference type="SMART" id="SM01005"/>
    </source>
</evidence>
<dbReference type="SUPFAM" id="SSF51419">
    <property type="entry name" value="PLP-binding barrel"/>
    <property type="match status" value="1"/>
</dbReference>
<dbReference type="Gene3D" id="2.40.37.10">
    <property type="entry name" value="Lyase, Ornithine Decarboxylase, Chain A, domain 1"/>
    <property type="match status" value="1"/>
</dbReference>
<evidence type="ECO:0000256" key="3">
    <source>
        <dbReference type="ARBA" id="ARBA00023235"/>
    </source>
</evidence>
<dbReference type="InterPro" id="IPR009006">
    <property type="entry name" value="Ala_racemase/Decarboxylase_C"/>
</dbReference>
<dbReference type="EMBL" id="BAAALS010000001">
    <property type="protein sequence ID" value="GAA1735703.1"/>
    <property type="molecule type" value="Genomic_DNA"/>
</dbReference>
<protein>
    <recommendedName>
        <fullName evidence="4">Alanine racemase</fullName>
        <ecNumber evidence="4">5.1.1.1</ecNumber>
    </recommendedName>
</protein>
<evidence type="ECO:0000313" key="7">
    <source>
        <dbReference type="Proteomes" id="UP001500655"/>
    </source>
</evidence>
<dbReference type="InterPro" id="IPR011079">
    <property type="entry name" value="Ala_racemase_C"/>
</dbReference>
<feature type="binding site" evidence="4">
    <location>
        <position position="311"/>
    </location>
    <ligand>
        <name>substrate</name>
    </ligand>
</feature>
<dbReference type="InterPro" id="IPR001608">
    <property type="entry name" value="Ala_racemase_N"/>
</dbReference>
<reference evidence="6 7" key="1">
    <citation type="journal article" date="2019" name="Int. J. Syst. Evol. Microbiol.">
        <title>The Global Catalogue of Microorganisms (GCM) 10K type strain sequencing project: providing services to taxonomists for standard genome sequencing and annotation.</title>
        <authorList>
            <consortium name="The Broad Institute Genomics Platform"/>
            <consortium name="The Broad Institute Genome Sequencing Center for Infectious Disease"/>
            <person name="Wu L."/>
            <person name="Ma J."/>
        </authorList>
    </citation>
    <scope>NUCLEOTIDE SEQUENCE [LARGE SCALE GENOMIC DNA]</scope>
    <source>
        <strain evidence="6 7">JCM 13249</strain>
    </source>
</reference>
<name>A0ABN2JQK4_9ACTN</name>
<evidence type="ECO:0000256" key="4">
    <source>
        <dbReference type="HAMAP-Rule" id="MF_01201"/>
    </source>
</evidence>